<comment type="caution">
    <text evidence="1">The sequence shown here is derived from an EMBL/GenBank/DDBJ whole genome shotgun (WGS) entry which is preliminary data.</text>
</comment>
<accession>A0ABQ6E2S9</accession>
<evidence type="ECO:0000313" key="2">
    <source>
        <dbReference type="Proteomes" id="UP001157353"/>
    </source>
</evidence>
<dbReference type="RefSeq" id="WP_284204616.1">
    <property type="nucleotide sequence ID" value="NZ_BSPQ01000013.1"/>
</dbReference>
<organism evidence="1 2">
    <name type="scientific">Psychromonas marina</name>
    <dbReference type="NCBI Taxonomy" id="88364"/>
    <lineage>
        <taxon>Bacteria</taxon>
        <taxon>Pseudomonadati</taxon>
        <taxon>Pseudomonadota</taxon>
        <taxon>Gammaproteobacteria</taxon>
        <taxon>Alteromonadales</taxon>
        <taxon>Psychromonadaceae</taxon>
        <taxon>Psychromonas</taxon>
    </lineage>
</organism>
<proteinExistence type="predicted"/>
<name>A0ABQ6E2S9_9GAMM</name>
<dbReference type="EMBL" id="BSPQ01000013">
    <property type="protein sequence ID" value="GLS91505.1"/>
    <property type="molecule type" value="Genomic_DNA"/>
</dbReference>
<protein>
    <submittedName>
        <fullName evidence="1">DNA repair ATPase</fullName>
    </submittedName>
</protein>
<evidence type="ECO:0000313" key="1">
    <source>
        <dbReference type="EMBL" id="GLS91505.1"/>
    </source>
</evidence>
<reference evidence="2" key="1">
    <citation type="journal article" date="2019" name="Int. J. Syst. Evol. Microbiol.">
        <title>The Global Catalogue of Microorganisms (GCM) 10K type strain sequencing project: providing services to taxonomists for standard genome sequencing and annotation.</title>
        <authorList>
            <consortium name="The Broad Institute Genomics Platform"/>
            <consortium name="The Broad Institute Genome Sequencing Center for Infectious Disease"/>
            <person name="Wu L."/>
            <person name="Ma J."/>
        </authorList>
    </citation>
    <scope>NUCLEOTIDE SEQUENCE [LARGE SCALE GENOMIC DNA]</scope>
    <source>
        <strain evidence="2">NBRC 103166</strain>
    </source>
</reference>
<keyword evidence="2" id="KW-1185">Reference proteome</keyword>
<gene>
    <name evidence="1" type="ORF">GCM10007916_25740</name>
</gene>
<sequence length="258" mass="29697">MLFPIILSLVALLLFVLIGYSIIHQYKQKLESERRIAVSKQRAVVSEVDELLLNATRMPFSKSLLLILQNRIRNALILMIKSNPANTAMREHLKNTDSQIQQIRTHYTPPDESIFRTPENDKEALALLQVTKKIRAVLRSEHAKGKISTEIFVAEDHRIEIMQLKINIENGVKRIIDAKMSKQFGSANQMINKLVNILTTIPDKDSYLDKKQEQLLSIKNEIKSYLVKHSDEELAAIKAKEAEKKSDLDVIFQDKKKW</sequence>
<dbReference type="Proteomes" id="UP001157353">
    <property type="component" value="Unassembled WGS sequence"/>
</dbReference>